<dbReference type="InterPro" id="IPR039422">
    <property type="entry name" value="MarR/SlyA-like"/>
</dbReference>
<dbReference type="InterPro" id="IPR036388">
    <property type="entry name" value="WH-like_DNA-bd_sf"/>
</dbReference>
<dbReference type="InterPro" id="IPR000835">
    <property type="entry name" value="HTH_MarR-typ"/>
</dbReference>
<evidence type="ECO:0000313" key="3">
    <source>
        <dbReference type="Proteomes" id="UP001195724"/>
    </source>
</evidence>
<dbReference type="EMBL" id="JAFBCL010000001">
    <property type="protein sequence ID" value="MBM7814429.1"/>
    <property type="molecule type" value="Genomic_DNA"/>
</dbReference>
<keyword evidence="3" id="KW-1185">Reference proteome</keyword>
<dbReference type="Proteomes" id="UP001195724">
    <property type="component" value="Unassembled WGS sequence"/>
</dbReference>
<name>A0ABS2SEN8_9PSEU</name>
<dbReference type="SUPFAM" id="SSF46785">
    <property type="entry name" value="Winged helix' DNA-binding domain"/>
    <property type="match status" value="1"/>
</dbReference>
<dbReference type="RefSeq" id="WP_204844978.1">
    <property type="nucleotide sequence ID" value="NZ_JAFBCL010000001.1"/>
</dbReference>
<dbReference type="PANTHER" id="PTHR33164:SF43">
    <property type="entry name" value="HTH-TYPE TRANSCRIPTIONAL REPRESSOR YETL"/>
    <property type="match status" value="1"/>
</dbReference>
<accession>A0ABS2SEN8</accession>
<sequence>MRSDDALEDALVRTSFRVMAVLTRIGSDHDLSLTQLRVLGLLRDRRPRMTELAAFLGLDKSTMSGLVERAERRGLLARDRSPEDRRAVDVFITPAGRELAEQVQDEVREALAPFTDRLRADDRHLLTRLLDSLSGAATAKQATRGATGTLPADGP</sequence>
<dbReference type="InterPro" id="IPR036390">
    <property type="entry name" value="WH_DNA-bd_sf"/>
</dbReference>
<protein>
    <submittedName>
        <fullName evidence="2">DNA-binding MarR family transcriptional regulator</fullName>
    </submittedName>
</protein>
<organism evidence="2 3">
    <name type="scientific">Saccharothrix algeriensis</name>
    <dbReference type="NCBI Taxonomy" id="173560"/>
    <lineage>
        <taxon>Bacteria</taxon>
        <taxon>Bacillati</taxon>
        <taxon>Actinomycetota</taxon>
        <taxon>Actinomycetes</taxon>
        <taxon>Pseudonocardiales</taxon>
        <taxon>Pseudonocardiaceae</taxon>
        <taxon>Saccharothrix</taxon>
    </lineage>
</organism>
<comment type="caution">
    <text evidence="2">The sequence shown here is derived from an EMBL/GenBank/DDBJ whole genome shotgun (WGS) entry which is preliminary data.</text>
</comment>
<gene>
    <name evidence="2" type="ORF">JOE68_005294</name>
</gene>
<evidence type="ECO:0000259" key="1">
    <source>
        <dbReference type="PROSITE" id="PS50995"/>
    </source>
</evidence>
<dbReference type="GO" id="GO:0003677">
    <property type="term" value="F:DNA binding"/>
    <property type="evidence" value="ECO:0007669"/>
    <property type="project" value="UniProtKB-KW"/>
</dbReference>
<evidence type="ECO:0000313" key="2">
    <source>
        <dbReference type="EMBL" id="MBM7814429.1"/>
    </source>
</evidence>
<dbReference type="PRINTS" id="PR00598">
    <property type="entry name" value="HTHMARR"/>
</dbReference>
<feature type="domain" description="HTH marR-type" evidence="1">
    <location>
        <begin position="4"/>
        <end position="135"/>
    </location>
</feature>
<dbReference type="PROSITE" id="PS50995">
    <property type="entry name" value="HTH_MARR_2"/>
    <property type="match status" value="1"/>
</dbReference>
<dbReference type="SMART" id="SM00347">
    <property type="entry name" value="HTH_MARR"/>
    <property type="match status" value="1"/>
</dbReference>
<proteinExistence type="predicted"/>
<dbReference type="PANTHER" id="PTHR33164">
    <property type="entry name" value="TRANSCRIPTIONAL REGULATOR, MARR FAMILY"/>
    <property type="match status" value="1"/>
</dbReference>
<keyword evidence="2" id="KW-0238">DNA-binding</keyword>
<dbReference type="Gene3D" id="1.10.10.10">
    <property type="entry name" value="Winged helix-like DNA-binding domain superfamily/Winged helix DNA-binding domain"/>
    <property type="match status" value="1"/>
</dbReference>
<reference evidence="2 3" key="1">
    <citation type="submission" date="2021-01" db="EMBL/GenBank/DDBJ databases">
        <title>Sequencing the genomes of 1000 actinobacteria strains.</title>
        <authorList>
            <person name="Klenk H.-P."/>
        </authorList>
    </citation>
    <scope>NUCLEOTIDE SEQUENCE [LARGE SCALE GENOMIC DNA]</scope>
    <source>
        <strain evidence="2 3">DSM 44581</strain>
    </source>
</reference>
<dbReference type="Pfam" id="PF12802">
    <property type="entry name" value="MarR_2"/>
    <property type="match status" value="1"/>
</dbReference>